<dbReference type="PANTHER" id="PTHR42791">
    <property type="entry name" value="GNAT FAMILY ACETYLTRANSFERASE"/>
    <property type="match status" value="1"/>
</dbReference>
<reference evidence="2 3" key="1">
    <citation type="submission" date="2017-12" db="EMBL/GenBank/DDBJ databases">
        <title>Comparative genomics of Botrytis spp.</title>
        <authorList>
            <person name="Valero-Jimenez C.A."/>
            <person name="Tapia P."/>
            <person name="Veloso J."/>
            <person name="Silva-Moreno E."/>
            <person name="Staats M."/>
            <person name="Valdes J.H."/>
            <person name="Van Kan J.A.L."/>
        </authorList>
    </citation>
    <scope>NUCLEOTIDE SEQUENCE [LARGE SCALE GENOMIC DNA]</scope>
    <source>
        <strain evidence="2 3">MUCL3349</strain>
    </source>
</reference>
<dbReference type="PROSITE" id="PS51186">
    <property type="entry name" value="GNAT"/>
    <property type="match status" value="1"/>
</dbReference>
<dbReference type="EMBL" id="PQXO01000730">
    <property type="protein sequence ID" value="TGO82931.1"/>
    <property type="molecule type" value="Genomic_DNA"/>
</dbReference>
<dbReference type="Proteomes" id="UP000297280">
    <property type="component" value="Unassembled WGS sequence"/>
</dbReference>
<protein>
    <recommendedName>
        <fullName evidence="1">N-acetyltransferase domain-containing protein</fullName>
    </recommendedName>
</protein>
<comment type="caution">
    <text evidence="2">The sequence shown here is derived from an EMBL/GenBank/DDBJ whole genome shotgun (WGS) entry which is preliminary data.</text>
</comment>
<dbReference type="InterPro" id="IPR052523">
    <property type="entry name" value="Trichothecene_AcTrans"/>
</dbReference>
<dbReference type="Pfam" id="PF00583">
    <property type="entry name" value="Acetyltransf_1"/>
    <property type="match status" value="1"/>
</dbReference>
<feature type="domain" description="N-acetyltransferase" evidence="1">
    <location>
        <begin position="102"/>
        <end position="237"/>
    </location>
</feature>
<gene>
    <name evidence="2" type="ORF">BPOR_0731g00060</name>
</gene>
<dbReference type="InterPro" id="IPR000182">
    <property type="entry name" value="GNAT_dom"/>
</dbReference>
<keyword evidence="3" id="KW-1185">Reference proteome</keyword>
<dbReference type="AlphaFoldDB" id="A0A4Z1KA15"/>
<dbReference type="OrthoDB" id="410198at2759"/>
<evidence type="ECO:0000313" key="2">
    <source>
        <dbReference type="EMBL" id="TGO82931.1"/>
    </source>
</evidence>
<dbReference type="STRING" id="87229.A0A4Z1KA15"/>
<dbReference type="PANTHER" id="PTHR42791:SF1">
    <property type="entry name" value="N-ACETYLTRANSFERASE DOMAIN-CONTAINING PROTEIN"/>
    <property type="match status" value="1"/>
</dbReference>
<evidence type="ECO:0000259" key="1">
    <source>
        <dbReference type="PROSITE" id="PS51186"/>
    </source>
</evidence>
<dbReference type="CDD" id="cd04301">
    <property type="entry name" value="NAT_SF"/>
    <property type="match status" value="1"/>
</dbReference>
<organism evidence="2 3">
    <name type="scientific">Botrytis porri</name>
    <dbReference type="NCBI Taxonomy" id="87229"/>
    <lineage>
        <taxon>Eukaryota</taxon>
        <taxon>Fungi</taxon>
        <taxon>Dikarya</taxon>
        <taxon>Ascomycota</taxon>
        <taxon>Pezizomycotina</taxon>
        <taxon>Leotiomycetes</taxon>
        <taxon>Helotiales</taxon>
        <taxon>Sclerotiniaceae</taxon>
        <taxon>Botrytis</taxon>
    </lineage>
</organism>
<dbReference type="GO" id="GO:0016747">
    <property type="term" value="F:acyltransferase activity, transferring groups other than amino-acyl groups"/>
    <property type="evidence" value="ECO:0007669"/>
    <property type="project" value="InterPro"/>
</dbReference>
<sequence>MAYVIEDISATMNFLEKKRSVSPATTEEVRIVSISECEGAAQCLAQAFATDEVARYFLDTDDMTSYSEDYKWKLHCDIIKYMTAAHCYKGIVTTIGPNYDAVALWMSPGQNMDDWLTFFRSGLWKLYFKLSVEGRKRFFDEFLPLLHHTIDDVMGERNNNFYYLVYLGSKPCARGKGYAKKLIQHMTDRADRENCPTYLESSAERNLSYYRKLGFEWKQDIVMERGVKPVKMQIMVREPKFVGETTEGKEGVEVEMIERLV</sequence>
<dbReference type="InterPro" id="IPR016181">
    <property type="entry name" value="Acyl_CoA_acyltransferase"/>
</dbReference>
<dbReference type="SUPFAM" id="SSF55729">
    <property type="entry name" value="Acyl-CoA N-acyltransferases (Nat)"/>
    <property type="match status" value="1"/>
</dbReference>
<accession>A0A4Z1KA15</accession>
<evidence type="ECO:0000313" key="3">
    <source>
        <dbReference type="Proteomes" id="UP000297280"/>
    </source>
</evidence>
<name>A0A4Z1KA15_9HELO</name>
<proteinExistence type="predicted"/>
<dbReference type="Gene3D" id="3.40.630.30">
    <property type="match status" value="1"/>
</dbReference>